<organism evidence="11 12">
    <name type="scientific">Neomoorella thermoacetica</name>
    <name type="common">Clostridium thermoaceticum</name>
    <dbReference type="NCBI Taxonomy" id="1525"/>
    <lineage>
        <taxon>Bacteria</taxon>
        <taxon>Bacillati</taxon>
        <taxon>Bacillota</taxon>
        <taxon>Clostridia</taxon>
        <taxon>Neomoorellales</taxon>
        <taxon>Neomoorellaceae</taxon>
        <taxon>Neomoorella</taxon>
    </lineage>
</organism>
<protein>
    <recommendedName>
        <fullName evidence="2 9">Tryptophan--tRNA ligase</fullName>
        <ecNumber evidence="2 9">6.1.1.2</ecNumber>
    </recommendedName>
</protein>
<evidence type="ECO:0000256" key="7">
    <source>
        <dbReference type="ARBA" id="ARBA00023146"/>
    </source>
</evidence>
<proteinExistence type="inferred from homology"/>
<dbReference type="InterPro" id="IPR002306">
    <property type="entry name" value="Trp-tRNA-ligase"/>
</dbReference>
<comment type="caution">
    <text evidence="11">The sequence shown here is derived from an EMBL/GenBank/DDBJ whole genome shotgun (WGS) entry which is preliminary data.</text>
</comment>
<dbReference type="EMBL" id="MDDC01000003">
    <property type="protein sequence ID" value="OIQ60930.1"/>
    <property type="molecule type" value="Genomic_DNA"/>
</dbReference>
<comment type="similarity">
    <text evidence="1 10">Belongs to the class-I aminoacyl-tRNA synthetase family.</text>
</comment>
<comment type="catalytic activity">
    <reaction evidence="8">
        <text>tRNA(Trp) + L-tryptophan + ATP = L-tryptophyl-tRNA(Trp) + AMP + diphosphate + H(+)</text>
        <dbReference type="Rhea" id="RHEA:24080"/>
        <dbReference type="Rhea" id="RHEA-COMP:9671"/>
        <dbReference type="Rhea" id="RHEA-COMP:9705"/>
        <dbReference type="ChEBI" id="CHEBI:15378"/>
        <dbReference type="ChEBI" id="CHEBI:30616"/>
        <dbReference type="ChEBI" id="CHEBI:33019"/>
        <dbReference type="ChEBI" id="CHEBI:57912"/>
        <dbReference type="ChEBI" id="CHEBI:78442"/>
        <dbReference type="ChEBI" id="CHEBI:78535"/>
        <dbReference type="ChEBI" id="CHEBI:456215"/>
        <dbReference type="EC" id="6.1.1.2"/>
    </reaction>
</comment>
<evidence type="ECO:0000313" key="12">
    <source>
        <dbReference type="Proteomes" id="UP000182811"/>
    </source>
</evidence>
<dbReference type="OrthoDB" id="9801042at2"/>
<dbReference type="FunFam" id="3.40.50.620:FF:000094">
    <property type="entry name" value="Tryptophan--tRNA ligase"/>
    <property type="match status" value="1"/>
</dbReference>
<name>A0A1J5NQ71_NEOTH</name>
<evidence type="ECO:0000256" key="5">
    <source>
        <dbReference type="ARBA" id="ARBA00022840"/>
    </source>
</evidence>
<dbReference type="Pfam" id="PF00579">
    <property type="entry name" value="tRNA-synt_1b"/>
    <property type="match status" value="1"/>
</dbReference>
<dbReference type="GO" id="GO:0006436">
    <property type="term" value="P:tryptophanyl-tRNA aminoacylation"/>
    <property type="evidence" value="ECO:0007669"/>
    <property type="project" value="UniProtKB-UniRule"/>
</dbReference>
<sequence length="343" mass="37900">MAEIQTKKKGRILTGDRPTGRLHLGHYVGSLVNRVRLQDEYDTFLIIADVQALTTNFEEPEKLARDVREVALDYLAAGIDPEKSTVFVQSLIPEIAELTVYYSMIVTVNTLRHNPTIKSEAAQRGYSDMTYGFLGYPVSQAADITFCKANLVPVGEDQLPHIELTRKIVRRFNSLYGPVLVEPAALVGEVPRLVGLDGAAKMSKSLDNAINLSDPPEEVERRVKNAVTDPARIRATDPGHPDICTVFAYHTAFNKPVIPEIEESCKKGAIGCVACKKRLAATINELLEPMRERRARYEANPKLVDEILLAGTASARAVAKETMAQVREAMKINYFPGRPALSV</sequence>
<dbReference type="Gene3D" id="1.10.240.10">
    <property type="entry name" value="Tyrosyl-Transfer RNA Synthetase"/>
    <property type="match status" value="1"/>
</dbReference>
<dbReference type="GO" id="GO:0005524">
    <property type="term" value="F:ATP binding"/>
    <property type="evidence" value="ECO:0007669"/>
    <property type="project" value="UniProtKB-KW"/>
</dbReference>
<evidence type="ECO:0000256" key="6">
    <source>
        <dbReference type="ARBA" id="ARBA00022917"/>
    </source>
</evidence>
<evidence type="ECO:0000256" key="9">
    <source>
        <dbReference type="NCBIfam" id="TIGR00233"/>
    </source>
</evidence>
<dbReference type="InterPro" id="IPR001412">
    <property type="entry name" value="aa-tRNA-synth_I_CS"/>
</dbReference>
<dbReference type="AlphaFoldDB" id="A0A1J5NQ71"/>
<dbReference type="PROSITE" id="PS00178">
    <property type="entry name" value="AA_TRNA_LIGASE_I"/>
    <property type="match status" value="1"/>
</dbReference>
<dbReference type="FunFam" id="1.10.240.10:FF:000005">
    <property type="entry name" value="Tryptophan--tRNA ligase"/>
    <property type="match status" value="1"/>
</dbReference>
<dbReference type="GO" id="GO:0005829">
    <property type="term" value="C:cytosol"/>
    <property type="evidence" value="ECO:0007669"/>
    <property type="project" value="TreeGrafter"/>
</dbReference>
<dbReference type="PRINTS" id="PR01039">
    <property type="entry name" value="TRNASYNTHTRP"/>
</dbReference>
<dbReference type="SUPFAM" id="SSF52374">
    <property type="entry name" value="Nucleotidylyl transferase"/>
    <property type="match status" value="1"/>
</dbReference>
<dbReference type="NCBIfam" id="TIGR00233">
    <property type="entry name" value="trpS"/>
    <property type="match status" value="1"/>
</dbReference>
<keyword evidence="4 10" id="KW-0547">Nucleotide-binding</keyword>
<evidence type="ECO:0000256" key="2">
    <source>
        <dbReference type="ARBA" id="ARBA00013161"/>
    </source>
</evidence>
<evidence type="ECO:0000256" key="3">
    <source>
        <dbReference type="ARBA" id="ARBA00022598"/>
    </source>
</evidence>
<dbReference type="InterPro" id="IPR014729">
    <property type="entry name" value="Rossmann-like_a/b/a_fold"/>
</dbReference>
<keyword evidence="6 10" id="KW-0648">Protein biosynthesis</keyword>
<evidence type="ECO:0000256" key="1">
    <source>
        <dbReference type="ARBA" id="ARBA00005594"/>
    </source>
</evidence>
<evidence type="ECO:0000256" key="8">
    <source>
        <dbReference type="ARBA" id="ARBA00049929"/>
    </source>
</evidence>
<gene>
    <name evidence="11" type="primary">trpS2</name>
    <name evidence="11" type="ORF">MOTE_04570</name>
</gene>
<dbReference type="EC" id="6.1.1.2" evidence="2 9"/>
<dbReference type="Proteomes" id="UP000182811">
    <property type="component" value="Unassembled WGS sequence"/>
</dbReference>
<keyword evidence="7 10" id="KW-0030">Aminoacyl-tRNA synthetase</keyword>
<keyword evidence="5 10" id="KW-0067">ATP-binding</keyword>
<evidence type="ECO:0000256" key="10">
    <source>
        <dbReference type="RuleBase" id="RU363036"/>
    </source>
</evidence>
<dbReference type="PANTHER" id="PTHR43766">
    <property type="entry name" value="TRYPTOPHAN--TRNA LIGASE, MITOCHONDRIAL"/>
    <property type="match status" value="1"/>
</dbReference>
<accession>A0A1J5NQ71</accession>
<evidence type="ECO:0000256" key="4">
    <source>
        <dbReference type="ARBA" id="ARBA00022741"/>
    </source>
</evidence>
<dbReference type="InterPro" id="IPR002305">
    <property type="entry name" value="aa-tRNA-synth_Ic"/>
</dbReference>
<keyword evidence="3 10" id="KW-0436">Ligase</keyword>
<reference evidence="11 12" key="1">
    <citation type="submission" date="2016-08" db="EMBL/GenBank/DDBJ databases">
        <title>Genome-based comparison of Moorella thermoacetic strains.</title>
        <authorList>
            <person name="Poehlein A."/>
            <person name="Bengelsdorf F.R."/>
            <person name="Esser C."/>
            <person name="Duerre P."/>
            <person name="Daniel R."/>
        </authorList>
    </citation>
    <scope>NUCLEOTIDE SEQUENCE [LARGE SCALE GENOMIC DNA]</scope>
    <source>
        <strain evidence="11 12">DSM 21394</strain>
    </source>
</reference>
<dbReference type="GO" id="GO:0004830">
    <property type="term" value="F:tryptophan-tRNA ligase activity"/>
    <property type="evidence" value="ECO:0007669"/>
    <property type="project" value="UniProtKB-UniRule"/>
</dbReference>
<evidence type="ECO:0000313" key="11">
    <source>
        <dbReference type="EMBL" id="OIQ60930.1"/>
    </source>
</evidence>
<dbReference type="Gene3D" id="3.40.50.620">
    <property type="entry name" value="HUPs"/>
    <property type="match status" value="1"/>
</dbReference>
<dbReference type="InterPro" id="IPR050203">
    <property type="entry name" value="Trp-tRNA_synthetase"/>
</dbReference>
<dbReference type="PANTHER" id="PTHR43766:SF1">
    <property type="entry name" value="TRYPTOPHAN--TRNA LIGASE, MITOCHONDRIAL"/>
    <property type="match status" value="1"/>
</dbReference>
<dbReference type="CDD" id="cd00806">
    <property type="entry name" value="TrpRS_core"/>
    <property type="match status" value="1"/>
</dbReference>